<keyword evidence="3" id="KW-1185">Reference proteome</keyword>
<name>A0AAV2E8A1_9ROSI</name>
<proteinExistence type="predicted"/>
<protein>
    <submittedName>
        <fullName evidence="2">Uncharacterized protein</fullName>
    </submittedName>
</protein>
<dbReference type="AlphaFoldDB" id="A0AAV2E8A1"/>
<dbReference type="Proteomes" id="UP001497516">
    <property type="component" value="Chromosome 4"/>
</dbReference>
<feature type="region of interest" description="Disordered" evidence="1">
    <location>
        <begin position="105"/>
        <end position="126"/>
    </location>
</feature>
<feature type="compositionally biased region" description="Polar residues" evidence="1">
    <location>
        <begin position="53"/>
        <end position="68"/>
    </location>
</feature>
<sequence length="126" mass="13984">MPKKQRIRRFCSRSSNRQLQSSNNSFWIGQFGTPFGFESNDLAATFGDPRPLATTTGSGDSTIESTFGNGRPPAAACGSGSGIQQHPRREWQATTLLHFNKNSSVVAPPTHRRHHHRSTIDMQFQT</sequence>
<accession>A0AAV2E8A1</accession>
<gene>
    <name evidence="2" type="ORF">LTRI10_LOCUS23118</name>
</gene>
<dbReference type="EMBL" id="OZ034817">
    <property type="protein sequence ID" value="CAL1381760.1"/>
    <property type="molecule type" value="Genomic_DNA"/>
</dbReference>
<evidence type="ECO:0000313" key="2">
    <source>
        <dbReference type="EMBL" id="CAL1381760.1"/>
    </source>
</evidence>
<evidence type="ECO:0000313" key="3">
    <source>
        <dbReference type="Proteomes" id="UP001497516"/>
    </source>
</evidence>
<reference evidence="2 3" key="1">
    <citation type="submission" date="2024-04" db="EMBL/GenBank/DDBJ databases">
        <authorList>
            <person name="Fracassetti M."/>
        </authorList>
    </citation>
    <scope>NUCLEOTIDE SEQUENCE [LARGE SCALE GENOMIC DNA]</scope>
</reference>
<evidence type="ECO:0000256" key="1">
    <source>
        <dbReference type="SAM" id="MobiDB-lite"/>
    </source>
</evidence>
<organism evidence="2 3">
    <name type="scientific">Linum trigynum</name>
    <dbReference type="NCBI Taxonomy" id="586398"/>
    <lineage>
        <taxon>Eukaryota</taxon>
        <taxon>Viridiplantae</taxon>
        <taxon>Streptophyta</taxon>
        <taxon>Embryophyta</taxon>
        <taxon>Tracheophyta</taxon>
        <taxon>Spermatophyta</taxon>
        <taxon>Magnoliopsida</taxon>
        <taxon>eudicotyledons</taxon>
        <taxon>Gunneridae</taxon>
        <taxon>Pentapetalae</taxon>
        <taxon>rosids</taxon>
        <taxon>fabids</taxon>
        <taxon>Malpighiales</taxon>
        <taxon>Linaceae</taxon>
        <taxon>Linum</taxon>
    </lineage>
</organism>
<feature type="region of interest" description="Disordered" evidence="1">
    <location>
        <begin position="52"/>
        <end position="88"/>
    </location>
</feature>